<accession>A0A182INF9</accession>
<dbReference type="VEuPathDB" id="VectorBase:AATE002430"/>
<feature type="compositionally biased region" description="Basic residues" evidence="1">
    <location>
        <begin position="100"/>
        <end position="109"/>
    </location>
</feature>
<protein>
    <submittedName>
        <fullName evidence="2">Uncharacterized protein</fullName>
    </submittedName>
</protein>
<feature type="compositionally biased region" description="Low complexity" evidence="1">
    <location>
        <begin position="1"/>
        <end position="12"/>
    </location>
</feature>
<evidence type="ECO:0000256" key="1">
    <source>
        <dbReference type="SAM" id="MobiDB-lite"/>
    </source>
</evidence>
<feature type="compositionally biased region" description="Polar residues" evidence="1">
    <location>
        <begin position="203"/>
        <end position="214"/>
    </location>
</feature>
<name>A0A182INF9_ANOAO</name>
<reference evidence="2" key="1">
    <citation type="submission" date="2022-08" db="UniProtKB">
        <authorList>
            <consortium name="EnsemblMetazoa"/>
        </authorList>
    </citation>
    <scope>IDENTIFICATION</scope>
    <source>
        <strain evidence="2">EBRO</strain>
    </source>
</reference>
<sequence length="220" mass="23114">MTSKPRSSTSSIGGSGGGKPGGSLEQLDLGMLAADTSLPSHSSNREETYNADETKVASSLQNENGQSGSAELQRGRGPNLQLQREMEAFGMGEKADRKMRPATKLRPRKNSTLQVRRPYAKQIAKKTIPGKSGRSSSGGSTNIANKRTPTPGGVTGEKKEEGAAGESLEQLDLGMPAADTSLPSHSSNREETNNADETMVASGLQNENGQSGSAELQRGR</sequence>
<evidence type="ECO:0000313" key="2">
    <source>
        <dbReference type="EnsemblMetazoa" id="AATE002430-PA.1"/>
    </source>
</evidence>
<feature type="region of interest" description="Disordered" evidence="1">
    <location>
        <begin position="1"/>
        <end position="220"/>
    </location>
</feature>
<dbReference type="AlphaFoldDB" id="A0A182INF9"/>
<dbReference type="EnsemblMetazoa" id="AATE002430-RA">
    <property type="protein sequence ID" value="AATE002430-PA.1"/>
    <property type="gene ID" value="AATE002430"/>
</dbReference>
<feature type="compositionally biased region" description="Low complexity" evidence="1">
    <location>
        <begin position="130"/>
        <end position="140"/>
    </location>
</feature>
<feature type="compositionally biased region" description="Basic and acidic residues" evidence="1">
    <location>
        <begin position="43"/>
        <end position="55"/>
    </location>
</feature>
<proteinExistence type="predicted"/>
<feature type="compositionally biased region" description="Polar residues" evidence="1">
    <location>
        <begin position="56"/>
        <end position="70"/>
    </location>
</feature>
<organism evidence="2">
    <name type="scientific">Anopheles atroparvus</name>
    <name type="common">European mosquito</name>
    <dbReference type="NCBI Taxonomy" id="41427"/>
    <lineage>
        <taxon>Eukaryota</taxon>
        <taxon>Metazoa</taxon>
        <taxon>Ecdysozoa</taxon>
        <taxon>Arthropoda</taxon>
        <taxon>Hexapoda</taxon>
        <taxon>Insecta</taxon>
        <taxon>Pterygota</taxon>
        <taxon>Neoptera</taxon>
        <taxon>Endopterygota</taxon>
        <taxon>Diptera</taxon>
        <taxon>Nematocera</taxon>
        <taxon>Culicoidea</taxon>
        <taxon>Culicidae</taxon>
        <taxon>Anophelinae</taxon>
        <taxon>Anopheles</taxon>
    </lineage>
</organism>